<dbReference type="AlphaFoldDB" id="A0AAI8GBX5"/>
<keyword evidence="1" id="KW-0472">Membrane</keyword>
<organism evidence="2 3">
    <name type="scientific">Flavobacterium columnare</name>
    <dbReference type="NCBI Taxonomy" id="996"/>
    <lineage>
        <taxon>Bacteria</taxon>
        <taxon>Pseudomonadati</taxon>
        <taxon>Bacteroidota</taxon>
        <taxon>Flavobacteriia</taxon>
        <taxon>Flavobacteriales</taxon>
        <taxon>Flavobacteriaceae</taxon>
        <taxon>Flavobacterium</taxon>
    </lineage>
</organism>
<keyword evidence="1" id="KW-1133">Transmembrane helix</keyword>
<evidence type="ECO:0000256" key="1">
    <source>
        <dbReference type="SAM" id="Phobius"/>
    </source>
</evidence>
<keyword evidence="1" id="KW-0812">Transmembrane</keyword>
<dbReference type="Proteomes" id="UP000304840">
    <property type="component" value="Chromosome"/>
</dbReference>
<name>A0AAI8GBX5_9FLAO</name>
<dbReference type="EMBL" id="CP010992">
    <property type="protein sequence ID" value="AMO21266.1"/>
    <property type="molecule type" value="Genomic_DNA"/>
</dbReference>
<protein>
    <submittedName>
        <fullName evidence="2">Uncharacterized protein</fullName>
    </submittedName>
</protein>
<dbReference type="RefSeq" id="WP_041253266.1">
    <property type="nucleotide sequence ID" value="NZ_CP010992.1"/>
</dbReference>
<sequence length="67" mass="7984">MKKMYYIYLVLGVIVLFSSINKIIMNSSEYTVFNAKTNVYVYMIWKLFIAGSLFFLFYTKLKQDSKN</sequence>
<feature type="transmembrane region" description="Helical" evidence="1">
    <location>
        <begin position="39"/>
        <end position="58"/>
    </location>
</feature>
<accession>A0AAI8GBX5</accession>
<gene>
    <name evidence="2" type="ORF">UN65_13905</name>
</gene>
<evidence type="ECO:0000313" key="2">
    <source>
        <dbReference type="EMBL" id="AMO21266.1"/>
    </source>
</evidence>
<feature type="transmembrane region" description="Helical" evidence="1">
    <location>
        <begin position="5"/>
        <end position="24"/>
    </location>
</feature>
<proteinExistence type="predicted"/>
<reference evidence="2 3" key="2">
    <citation type="submission" date="2019-05" db="EMBL/GenBank/DDBJ databases">
        <authorList>
            <person name="Ravantti J.J."/>
        </authorList>
    </citation>
    <scope>NUCLEOTIDE SEQUENCE [LARGE SCALE GENOMIC DNA]</scope>
    <source>
        <strain evidence="2 3">B185</strain>
    </source>
</reference>
<reference evidence="3" key="1">
    <citation type="submission" date="2016-03" db="EMBL/GenBank/DDBJ databases">
        <title>Flavobacterium columnare strain B185, complete genome.</title>
        <authorList>
            <person name="Sundberg L.-R."/>
            <person name="Papponen P."/>
            <person name="Laanto E."/>
        </authorList>
    </citation>
    <scope>NUCLEOTIDE SEQUENCE [LARGE SCALE GENOMIC DNA]</scope>
    <source>
        <strain evidence="3">B185</strain>
    </source>
</reference>
<evidence type="ECO:0000313" key="3">
    <source>
        <dbReference type="Proteomes" id="UP000304840"/>
    </source>
</evidence>